<sequence>MSLPKLLSRFQWVKSPLIISAPMAGVAGPRLATEVSKAGGLGFLGAIASVKANDPQLSALDAELGEARDLYGDALPASHPIPIGAGFITSDASLTAFAETALPILAKHRPVAVWLFAPDGDLKPHPAAIKAIKALDQPPVVFVQVGNVAAGREAVTDGADVLVAQGVDAGGHQFRQGTGIVTLVPELRNMLDEEFRGKNIGLVAAGGIANGKGVAAALALGAEAAVMGTRFTVTPESKYPQFRKDAILEAADGGRTTLKSPFNDQINKSALWGPLYDGRAIIGSIHEKFLAGASLEECQTSLKEDYSEEEASRITRTWAGAGVGLVRDAQPAGDIVRDVQKETVATIQSLAGLV</sequence>
<dbReference type="InterPro" id="IPR013785">
    <property type="entry name" value="Aldolase_TIM"/>
</dbReference>
<dbReference type="AlphaFoldDB" id="A0A9P9J3P3"/>
<evidence type="ECO:0008006" key="6">
    <source>
        <dbReference type="Google" id="ProtNLM"/>
    </source>
</evidence>
<gene>
    <name evidence="4" type="ORF">EDB81DRAFT_793125</name>
</gene>
<dbReference type="SUPFAM" id="SSF51412">
    <property type="entry name" value="Inosine monophosphate dehydrogenase (IMPDH)"/>
    <property type="match status" value="1"/>
</dbReference>
<dbReference type="PANTHER" id="PTHR32332:SF34">
    <property type="entry name" value="2-NITROPROPANE DIOXYGENASE FAMILY, PUTATIVE-RELATED"/>
    <property type="match status" value="1"/>
</dbReference>
<dbReference type="GO" id="GO:0018580">
    <property type="term" value="F:nitronate monooxygenase activity"/>
    <property type="evidence" value="ECO:0007669"/>
    <property type="project" value="InterPro"/>
</dbReference>
<name>A0A9P9J3P3_9HYPO</name>
<evidence type="ECO:0000313" key="5">
    <source>
        <dbReference type="Proteomes" id="UP000738349"/>
    </source>
</evidence>
<dbReference type="PANTHER" id="PTHR32332">
    <property type="entry name" value="2-NITROPROPANE DIOXYGENASE"/>
    <property type="match status" value="1"/>
</dbReference>
<keyword evidence="5" id="KW-1185">Reference proteome</keyword>
<dbReference type="CDD" id="cd04730">
    <property type="entry name" value="NPD_like"/>
    <property type="match status" value="1"/>
</dbReference>
<keyword evidence="1" id="KW-0285">Flavoprotein</keyword>
<protein>
    <recommendedName>
        <fullName evidence="6">Nitronate monooxygenase domain-containing protein</fullName>
    </recommendedName>
</protein>
<dbReference type="OrthoDB" id="2349068at2759"/>
<keyword evidence="2" id="KW-0288">FMN</keyword>
<organism evidence="4 5">
    <name type="scientific">Dactylonectria macrodidyma</name>
    <dbReference type="NCBI Taxonomy" id="307937"/>
    <lineage>
        <taxon>Eukaryota</taxon>
        <taxon>Fungi</taxon>
        <taxon>Dikarya</taxon>
        <taxon>Ascomycota</taxon>
        <taxon>Pezizomycotina</taxon>
        <taxon>Sordariomycetes</taxon>
        <taxon>Hypocreomycetidae</taxon>
        <taxon>Hypocreales</taxon>
        <taxon>Nectriaceae</taxon>
        <taxon>Dactylonectria</taxon>
    </lineage>
</organism>
<dbReference type="Proteomes" id="UP000738349">
    <property type="component" value="Unassembled WGS sequence"/>
</dbReference>
<reference evidence="4" key="1">
    <citation type="journal article" date="2021" name="Nat. Commun.">
        <title>Genetic determinants of endophytism in the Arabidopsis root mycobiome.</title>
        <authorList>
            <person name="Mesny F."/>
            <person name="Miyauchi S."/>
            <person name="Thiergart T."/>
            <person name="Pickel B."/>
            <person name="Atanasova L."/>
            <person name="Karlsson M."/>
            <person name="Huettel B."/>
            <person name="Barry K.W."/>
            <person name="Haridas S."/>
            <person name="Chen C."/>
            <person name="Bauer D."/>
            <person name="Andreopoulos W."/>
            <person name="Pangilinan J."/>
            <person name="LaButti K."/>
            <person name="Riley R."/>
            <person name="Lipzen A."/>
            <person name="Clum A."/>
            <person name="Drula E."/>
            <person name="Henrissat B."/>
            <person name="Kohler A."/>
            <person name="Grigoriev I.V."/>
            <person name="Martin F.M."/>
            <person name="Hacquard S."/>
        </authorList>
    </citation>
    <scope>NUCLEOTIDE SEQUENCE</scope>
    <source>
        <strain evidence="4">MPI-CAGE-AT-0147</strain>
    </source>
</reference>
<accession>A0A9P9J3P3</accession>
<keyword evidence="3" id="KW-0560">Oxidoreductase</keyword>
<dbReference type="Gene3D" id="3.20.20.70">
    <property type="entry name" value="Aldolase class I"/>
    <property type="match status" value="1"/>
</dbReference>
<evidence type="ECO:0000313" key="4">
    <source>
        <dbReference type="EMBL" id="KAH7148714.1"/>
    </source>
</evidence>
<dbReference type="EMBL" id="JAGMUV010000007">
    <property type="protein sequence ID" value="KAH7148714.1"/>
    <property type="molecule type" value="Genomic_DNA"/>
</dbReference>
<evidence type="ECO:0000256" key="2">
    <source>
        <dbReference type="ARBA" id="ARBA00022643"/>
    </source>
</evidence>
<evidence type="ECO:0000256" key="3">
    <source>
        <dbReference type="ARBA" id="ARBA00023002"/>
    </source>
</evidence>
<dbReference type="Pfam" id="PF03060">
    <property type="entry name" value="NMO"/>
    <property type="match status" value="1"/>
</dbReference>
<dbReference type="InterPro" id="IPR004136">
    <property type="entry name" value="NMO"/>
</dbReference>
<comment type="caution">
    <text evidence="4">The sequence shown here is derived from an EMBL/GenBank/DDBJ whole genome shotgun (WGS) entry which is preliminary data.</text>
</comment>
<evidence type="ECO:0000256" key="1">
    <source>
        <dbReference type="ARBA" id="ARBA00022630"/>
    </source>
</evidence>
<proteinExistence type="predicted"/>